<dbReference type="InterPro" id="IPR011990">
    <property type="entry name" value="TPR-like_helical_dom_sf"/>
</dbReference>
<sequence length="363" mass="42185">MNVLVIVIKVILCILVFIPPILRADFIDELERLEASIPNDIALATKEIQKYESREPDFTNEEKSLYQVTRAHIELLNSNFKQAELLLEDLLNSKAGANYKARAHSLMASIYSATGEYDETYYHLDWSIRLLDQVDKERYKVTILSNALNSYNDLEMTSYSMDYAVRLLRFGEKTDNKFAVCLAKVELTLIEIQLNDIAIARERLEETKDICSEGTTNLIQLTIQIIEARIALLSDERDKAKRLLEKYYPITEKFGWGIFTCIVEVSLAETYYQLEQYQKARIMAMRGFERADQVNDLKRKKQASRILANIETELGNEDEAIKYYKKYIQLEQEYNTSLKQRKLSYSRAAAKVLKEQEAEYEGH</sequence>
<dbReference type="InterPro" id="IPR019734">
    <property type="entry name" value="TPR_rpt"/>
</dbReference>
<evidence type="ECO:0000313" key="2">
    <source>
        <dbReference type="Proteomes" id="UP000094147"/>
    </source>
</evidence>
<name>A0A1B3B7X7_9GAMM</name>
<evidence type="ECO:0000313" key="1">
    <source>
        <dbReference type="EMBL" id="AOE48895.1"/>
    </source>
</evidence>
<dbReference type="EMBL" id="CP012418">
    <property type="protein sequence ID" value="AOE48895.1"/>
    <property type="molecule type" value="Genomic_DNA"/>
</dbReference>
<reference evidence="2" key="1">
    <citation type="submission" date="2015-08" db="EMBL/GenBank/DDBJ databases">
        <authorList>
            <person name="Kim K.M."/>
        </authorList>
    </citation>
    <scope>NUCLEOTIDE SEQUENCE [LARGE SCALE GENOMIC DNA]</scope>
    <source>
        <strain evidence="2">KCTC 23892</strain>
    </source>
</reference>
<dbReference type="RefSeq" id="WP_068988477.1">
    <property type="nucleotide sequence ID" value="NZ_CP012418.1"/>
</dbReference>
<organism evidence="1 2">
    <name type="scientific">Kangiella sediminilitoris</name>
    <dbReference type="NCBI Taxonomy" id="1144748"/>
    <lineage>
        <taxon>Bacteria</taxon>
        <taxon>Pseudomonadati</taxon>
        <taxon>Pseudomonadota</taxon>
        <taxon>Gammaproteobacteria</taxon>
        <taxon>Kangiellales</taxon>
        <taxon>Kangiellaceae</taxon>
        <taxon>Kangiella</taxon>
    </lineage>
</organism>
<keyword evidence="2" id="KW-1185">Reference proteome</keyword>
<gene>
    <name evidence="1" type="ORF">KS2013_166</name>
</gene>
<dbReference type="SUPFAM" id="SSF48452">
    <property type="entry name" value="TPR-like"/>
    <property type="match status" value="1"/>
</dbReference>
<dbReference type="STRING" id="1144748.KS2013_166"/>
<dbReference type="KEGG" id="ksd:KS2013_166"/>
<accession>A0A1B3B7X7</accession>
<protein>
    <submittedName>
        <fullName evidence="1">Uncharacterized protein</fullName>
    </submittedName>
</protein>
<dbReference type="SMART" id="SM00028">
    <property type="entry name" value="TPR"/>
    <property type="match status" value="3"/>
</dbReference>
<dbReference type="Gene3D" id="1.25.40.10">
    <property type="entry name" value="Tetratricopeptide repeat domain"/>
    <property type="match status" value="1"/>
</dbReference>
<dbReference type="Proteomes" id="UP000094147">
    <property type="component" value="Chromosome"/>
</dbReference>
<proteinExistence type="predicted"/>
<dbReference type="AlphaFoldDB" id="A0A1B3B7X7"/>
<dbReference type="OrthoDB" id="6202205at2"/>